<organism evidence="2 3">
    <name type="scientific">Golovinomyces cichoracearum</name>
    <dbReference type="NCBI Taxonomy" id="62708"/>
    <lineage>
        <taxon>Eukaryota</taxon>
        <taxon>Fungi</taxon>
        <taxon>Dikarya</taxon>
        <taxon>Ascomycota</taxon>
        <taxon>Pezizomycotina</taxon>
        <taxon>Leotiomycetes</taxon>
        <taxon>Erysiphales</taxon>
        <taxon>Erysiphaceae</taxon>
        <taxon>Golovinomyces</taxon>
    </lineage>
</organism>
<evidence type="ECO:0000313" key="2">
    <source>
        <dbReference type="EMBL" id="RKF61933.1"/>
    </source>
</evidence>
<accession>A0A420HWV6</accession>
<gene>
    <name evidence="2" type="ORF">GcC1_151006</name>
</gene>
<comment type="caution">
    <text evidence="2">The sequence shown here is derived from an EMBL/GenBank/DDBJ whole genome shotgun (WGS) entry which is preliminary data.</text>
</comment>
<dbReference type="AlphaFoldDB" id="A0A420HWV6"/>
<evidence type="ECO:0000256" key="1">
    <source>
        <dbReference type="SAM" id="MobiDB-lite"/>
    </source>
</evidence>
<feature type="compositionally biased region" description="Polar residues" evidence="1">
    <location>
        <begin position="643"/>
        <end position="652"/>
    </location>
</feature>
<proteinExistence type="predicted"/>
<name>A0A420HWV6_9PEZI</name>
<feature type="region of interest" description="Disordered" evidence="1">
    <location>
        <begin position="530"/>
        <end position="569"/>
    </location>
</feature>
<protein>
    <submittedName>
        <fullName evidence="2">Uncharacterized protein</fullName>
    </submittedName>
</protein>
<dbReference type="Proteomes" id="UP000285405">
    <property type="component" value="Unassembled WGS sequence"/>
</dbReference>
<dbReference type="EMBL" id="MCBR01015179">
    <property type="protein sequence ID" value="RKF61933.1"/>
    <property type="molecule type" value="Genomic_DNA"/>
</dbReference>
<feature type="region of interest" description="Disordered" evidence="1">
    <location>
        <begin position="628"/>
        <end position="652"/>
    </location>
</feature>
<sequence length="916" mass="101424">MAGRTQTHAPQYGIVSTFEAEMLKVSLLLVEEYTFIDHSEKRTLDRSSLLDLQLDSYHKYKASIRLTSTFNNKFTFDRNDGIAGLVNKLNGFFEMRARDSIQNTHIPNLQAQISHLGHESRAEQSEGFSMHSVPQRSLYQLAYLVLELRCFLHRIFADQGSPPGDVCGDRDSENKSVLINETYTLRFYLCEEYLFKTIMSTLHDNNTLMHEIPLSKESEFDRIYTISCSTAISATVTATPIVDCDICSNFIEVKARRLQWACLTAYIIITLCSAAAQTYAEVWEVKWLKEIIGPTASIALLTLTSFLKINVSGWTFENMLRGVLTCDKLSGLPAWQPLNRWRSLRPCYSKAQWIRCIYKSVDEGLLSVGGIASCWVTQYYSPPAFNIDQAVTIRDLVLAGYSTMSQSTWNKDTSSFSFNTTHELIDPKGGTARLLLQRNGHYHCESWQSSGVYYSGDSYTRGSITLNTESVKLSLAATVGIDEGIEGYKKSVGHIRFELSKKGKVIEVMKDNQDIASNCEMKATAVPLKSKATQSLGRKTRETIGHTPVSKLKRGRNREETSKTRTNNDSGIVSEDAVAAKQVSGATTNALAEAESDNIVHSGGSRVGTTASVGMYAALMSKAVSDTTTGKLNDEKEADSNEDIAQQERSGSNVVDVEALAQPSGEGGEHQDGHIVVDTFVEVDTDNKKENVGVERPGAEKLCIGSPGQQYLSGENIAGFNKPFVTVSESRRDAMRMLKAQTHSKKPTVTFAEPAKAAENNYMIRGSKGLTLNKRPSIVKFDTGWVVDGGSLSKRADSFIMAEKGNHKISNVLSDVQLLPYTADLTINPPQVTKVKKNLRPVAIPAASPKLIKGTFIIEHQHYNASVLRSVMGFTKNDPGLENLLATGEHQMRQIRAVFGSKDGYGYTQRRIDKYM</sequence>
<evidence type="ECO:0000313" key="3">
    <source>
        <dbReference type="Proteomes" id="UP000285405"/>
    </source>
</evidence>
<reference evidence="2 3" key="1">
    <citation type="journal article" date="2018" name="BMC Genomics">
        <title>Comparative genome analyses reveal sequence features reflecting distinct modes of host-adaptation between dicot and monocot powdery mildew.</title>
        <authorList>
            <person name="Wu Y."/>
            <person name="Ma X."/>
            <person name="Pan Z."/>
            <person name="Kale S.D."/>
            <person name="Song Y."/>
            <person name="King H."/>
            <person name="Zhang Q."/>
            <person name="Presley C."/>
            <person name="Deng X."/>
            <person name="Wei C.I."/>
            <person name="Xiao S."/>
        </authorList>
    </citation>
    <scope>NUCLEOTIDE SEQUENCE [LARGE SCALE GENOMIC DNA]</scope>
    <source>
        <strain evidence="2">UCSC1</strain>
    </source>
</reference>